<proteinExistence type="predicted"/>
<accession>A0AA88EHB8</accession>
<organism evidence="2 3">
    <name type="scientific">Ficus carica</name>
    <name type="common">Common fig</name>
    <dbReference type="NCBI Taxonomy" id="3494"/>
    <lineage>
        <taxon>Eukaryota</taxon>
        <taxon>Viridiplantae</taxon>
        <taxon>Streptophyta</taxon>
        <taxon>Embryophyta</taxon>
        <taxon>Tracheophyta</taxon>
        <taxon>Spermatophyta</taxon>
        <taxon>Magnoliopsida</taxon>
        <taxon>eudicotyledons</taxon>
        <taxon>Gunneridae</taxon>
        <taxon>Pentapetalae</taxon>
        <taxon>rosids</taxon>
        <taxon>fabids</taxon>
        <taxon>Rosales</taxon>
        <taxon>Moraceae</taxon>
        <taxon>Ficeae</taxon>
        <taxon>Ficus</taxon>
    </lineage>
</organism>
<gene>
    <name evidence="1" type="ORF">TIFTF001_052996</name>
    <name evidence="2" type="ORF">TIFTF001_053000</name>
</gene>
<sequence>MVVAHCLWRHGPEIPGSKPCVEVIPKLCDKAVLDRPDVNPIGLGTQSSLADDTRAIDRCHAPRLEAEGHRVARVLLGEHAHHVMACASSAFYFVRIIFFL</sequence>
<keyword evidence="3" id="KW-1185">Reference proteome</keyword>
<dbReference type="EMBL" id="BTGU01011890">
    <property type="protein sequence ID" value="GMN73270.1"/>
    <property type="molecule type" value="Genomic_DNA"/>
</dbReference>
<evidence type="ECO:0000313" key="2">
    <source>
        <dbReference type="EMBL" id="GMN73270.1"/>
    </source>
</evidence>
<evidence type="ECO:0000313" key="3">
    <source>
        <dbReference type="Proteomes" id="UP001187192"/>
    </source>
</evidence>
<dbReference type="EMBL" id="BTGU01011888">
    <property type="protein sequence ID" value="GMN73253.1"/>
    <property type="molecule type" value="Genomic_DNA"/>
</dbReference>
<reference evidence="2" key="1">
    <citation type="submission" date="2023-07" db="EMBL/GenBank/DDBJ databases">
        <title>draft genome sequence of fig (Ficus carica).</title>
        <authorList>
            <person name="Takahashi T."/>
            <person name="Nishimura K."/>
        </authorList>
    </citation>
    <scope>NUCLEOTIDE SEQUENCE</scope>
</reference>
<name>A0AA88EHB8_FICCA</name>
<evidence type="ECO:0000313" key="1">
    <source>
        <dbReference type="EMBL" id="GMN73253.1"/>
    </source>
</evidence>
<dbReference type="Proteomes" id="UP001187192">
    <property type="component" value="Unassembled WGS sequence"/>
</dbReference>
<comment type="caution">
    <text evidence="2">The sequence shown here is derived from an EMBL/GenBank/DDBJ whole genome shotgun (WGS) entry which is preliminary data.</text>
</comment>
<dbReference type="AlphaFoldDB" id="A0AA88EHB8"/>
<protein>
    <submittedName>
        <fullName evidence="2">Uncharacterized protein</fullName>
    </submittedName>
</protein>